<evidence type="ECO:0000313" key="2">
    <source>
        <dbReference type="EMBL" id="MBN8744875.1"/>
    </source>
</evidence>
<sequence>MNRRDLLGFSASLALSSLPLRAQTLPRGAAFRFGVTDVFLHDGAIHLWQDYLQNQLGMPVQILQKSSYQEALEALRSDEMEAAWICGFPYVVARGFVRLCAQPGWHGQPWYRSYLITGAARTQAHSIVDLRGDVFAFDDPLSNSGYLVPVVALRALGQTPQSFFRRTFYTYSLHKVVEAVGSGLADSGTVDGYIWEVLMKRQSQAALKTRIVAKSRHYGFPPVVTRKNLDTALHTRLQSVLLSAKNDVQGRGLLRSLDLQDFLLPQESWFDGIAELARVLDGTHSPIPLSAIYASA</sequence>
<dbReference type="Proteomes" id="UP000664800">
    <property type="component" value="Unassembled WGS sequence"/>
</dbReference>
<gene>
    <name evidence="2" type="ORF">J0I24_11285</name>
    <name evidence="1" type="ORF">THICB1_180043</name>
</gene>
<dbReference type="Proteomes" id="UP000078599">
    <property type="component" value="Unassembled WGS sequence"/>
</dbReference>
<dbReference type="PANTHER" id="PTHR35841">
    <property type="entry name" value="PHOSPHONATES-BINDING PERIPLASMIC PROTEIN"/>
    <property type="match status" value="1"/>
</dbReference>
<dbReference type="EMBL" id="JAFKMR010000021">
    <property type="protein sequence ID" value="MBN8744875.1"/>
    <property type="molecule type" value="Genomic_DNA"/>
</dbReference>
<dbReference type="CDD" id="cd13571">
    <property type="entry name" value="PBP2_PnhD_1"/>
    <property type="match status" value="1"/>
</dbReference>
<protein>
    <submittedName>
        <fullName evidence="2">PhnD/SsuA/transferrin family substrate-binding protein</fullName>
    </submittedName>
    <submittedName>
        <fullName evidence="1">Phosphonate-binding periplasmic protein</fullName>
    </submittedName>
</protein>
<dbReference type="Gene3D" id="3.40.190.10">
    <property type="entry name" value="Periplasmic binding protein-like II"/>
    <property type="match status" value="2"/>
</dbReference>
<proteinExistence type="predicted"/>
<dbReference type="Pfam" id="PF12974">
    <property type="entry name" value="Phosphonate-bd"/>
    <property type="match status" value="1"/>
</dbReference>
<dbReference type="AlphaFoldDB" id="A0A8I1SUQ9"/>
<evidence type="ECO:0000313" key="1">
    <source>
        <dbReference type="EMBL" id="CQR31748.1"/>
    </source>
</evidence>
<evidence type="ECO:0000313" key="4">
    <source>
        <dbReference type="Proteomes" id="UP000664800"/>
    </source>
</evidence>
<dbReference type="RefSeq" id="WP_064971669.1">
    <property type="nucleotide sequence ID" value="NZ_JAFKMR010000021.1"/>
</dbReference>
<accession>A0A8I1SUQ9</accession>
<dbReference type="EMBL" id="CTRI01000010">
    <property type="protein sequence ID" value="CQR31748.1"/>
    <property type="molecule type" value="Genomic_DNA"/>
</dbReference>
<comment type="caution">
    <text evidence="2">The sequence shown here is derived from an EMBL/GenBank/DDBJ whole genome shotgun (WGS) entry which is preliminary data.</text>
</comment>
<evidence type="ECO:0000313" key="3">
    <source>
        <dbReference type="Proteomes" id="UP000078599"/>
    </source>
</evidence>
<keyword evidence="3" id="KW-1185">Reference proteome</keyword>
<name>A0A8I1SUQ9_THIA3</name>
<dbReference type="PANTHER" id="PTHR35841:SF1">
    <property type="entry name" value="PHOSPHONATES-BINDING PERIPLASMIC PROTEIN"/>
    <property type="match status" value="1"/>
</dbReference>
<reference evidence="2" key="2">
    <citation type="submission" date="2021-02" db="EMBL/GenBank/DDBJ databases">
        <title>Thiocyanate and organic carbon inputs drive convergent selection for specific autotrophic Afipia and Thiobacillus strains within complex microbiomes.</title>
        <authorList>
            <person name="Huddy R.J."/>
            <person name="Sachdeva R."/>
            <person name="Kadzinga F."/>
            <person name="Kantor R.S."/>
            <person name="Harrison S.T.L."/>
            <person name="Banfield J.F."/>
        </authorList>
    </citation>
    <scope>NUCLEOTIDE SEQUENCE</scope>
    <source>
        <strain evidence="2">SCN18_13_7_16_R3_B_64_19</strain>
    </source>
</reference>
<reference evidence="1 3" key="1">
    <citation type="submission" date="2015-03" db="EMBL/GenBank/DDBJ databases">
        <authorList>
            <person name="Regsiter A."/>
            <person name="william w."/>
        </authorList>
    </citation>
    <scope>NUCLEOTIDE SEQUENCE [LARGE SCALE GENOMIC DNA]</scope>
    <source>
        <strain evidence="1 3">CB1</strain>
    </source>
</reference>
<organism evidence="2 4">
    <name type="scientific">Thiomonas arsenitoxydans (strain DSM 22701 / CIP 110005 / 3As)</name>
    <dbReference type="NCBI Taxonomy" id="426114"/>
    <lineage>
        <taxon>Bacteria</taxon>
        <taxon>Pseudomonadati</taxon>
        <taxon>Pseudomonadota</taxon>
        <taxon>Betaproteobacteria</taxon>
        <taxon>Burkholderiales</taxon>
        <taxon>Thiomonas</taxon>
    </lineage>
</organism>
<dbReference type="SUPFAM" id="SSF53850">
    <property type="entry name" value="Periplasmic binding protein-like II"/>
    <property type="match status" value="1"/>
</dbReference>